<dbReference type="AlphaFoldDB" id="A0A366FQ71"/>
<organism evidence="1 2">
    <name type="scientific">Roseiarcus fermentans</name>
    <dbReference type="NCBI Taxonomy" id="1473586"/>
    <lineage>
        <taxon>Bacteria</taxon>
        <taxon>Pseudomonadati</taxon>
        <taxon>Pseudomonadota</taxon>
        <taxon>Alphaproteobacteria</taxon>
        <taxon>Hyphomicrobiales</taxon>
        <taxon>Roseiarcaceae</taxon>
        <taxon>Roseiarcus</taxon>
    </lineage>
</organism>
<sequence length="128" mass="14008">MCDYSLEMYGSRPAREGELYVSTRFPSGSVGFAAPGDPRVPVCVQCDTRVVLTDVPAAMQKTYGIGPEVETVFAQRETGLYRDGLRLKDGRFLSLQDLPPGVGAYVPSLLERGLSKRVEKGVRLPEIV</sequence>
<dbReference type="RefSeq" id="WP_113888512.1">
    <property type="nucleotide sequence ID" value="NZ_QNRK01000006.1"/>
</dbReference>
<evidence type="ECO:0000313" key="1">
    <source>
        <dbReference type="EMBL" id="RBP16190.1"/>
    </source>
</evidence>
<reference evidence="1 2" key="1">
    <citation type="submission" date="2018-06" db="EMBL/GenBank/DDBJ databases">
        <title>Genomic Encyclopedia of Type Strains, Phase IV (KMG-IV): sequencing the most valuable type-strain genomes for metagenomic binning, comparative biology and taxonomic classification.</title>
        <authorList>
            <person name="Goeker M."/>
        </authorList>
    </citation>
    <scope>NUCLEOTIDE SEQUENCE [LARGE SCALE GENOMIC DNA]</scope>
    <source>
        <strain evidence="1 2">DSM 24875</strain>
    </source>
</reference>
<dbReference type="Proteomes" id="UP000253529">
    <property type="component" value="Unassembled WGS sequence"/>
</dbReference>
<proteinExistence type="predicted"/>
<comment type="caution">
    <text evidence="1">The sequence shown here is derived from an EMBL/GenBank/DDBJ whole genome shotgun (WGS) entry which is preliminary data.</text>
</comment>
<dbReference type="OrthoDB" id="7375646at2"/>
<dbReference type="EMBL" id="QNRK01000006">
    <property type="protein sequence ID" value="RBP16190.1"/>
    <property type="molecule type" value="Genomic_DNA"/>
</dbReference>
<name>A0A366FQ71_9HYPH</name>
<evidence type="ECO:0000313" key="2">
    <source>
        <dbReference type="Proteomes" id="UP000253529"/>
    </source>
</evidence>
<protein>
    <submittedName>
        <fullName evidence="1">Uncharacterized protein</fullName>
    </submittedName>
</protein>
<gene>
    <name evidence="1" type="ORF">DFR50_106152</name>
</gene>
<accession>A0A366FQ71</accession>
<keyword evidence="2" id="KW-1185">Reference proteome</keyword>